<reference evidence="5" key="1">
    <citation type="submission" date="2017-09" db="EMBL/GenBank/DDBJ databases">
        <title>Metaegenomics of thermophilic ammonia-oxidizing enrichment culture.</title>
        <authorList>
            <person name="Kato S."/>
            <person name="Suzuki K."/>
        </authorList>
    </citation>
    <scope>NUCLEOTIDE SEQUENCE [LARGE SCALE GENOMIC DNA]</scope>
</reference>
<evidence type="ECO:0000313" key="5">
    <source>
        <dbReference type="Proteomes" id="UP000236173"/>
    </source>
</evidence>
<dbReference type="CDD" id="cd00093">
    <property type="entry name" value="HTH_XRE"/>
    <property type="match status" value="1"/>
</dbReference>
<dbReference type="InterPro" id="IPR001387">
    <property type="entry name" value="Cro/C1-type_HTH"/>
</dbReference>
<dbReference type="EMBL" id="BEHT01000015">
    <property type="protein sequence ID" value="GBC98736.1"/>
    <property type="molecule type" value="Genomic_DNA"/>
</dbReference>
<proteinExistence type="inferred from homology"/>
<dbReference type="AlphaFoldDB" id="A0A2H5XC28"/>
<feature type="coiled-coil region" evidence="2">
    <location>
        <begin position="122"/>
        <end position="149"/>
    </location>
</feature>
<gene>
    <name evidence="4" type="ORF">HRbin17_01250</name>
</gene>
<dbReference type="SUPFAM" id="SSF47413">
    <property type="entry name" value="lambda repressor-like DNA-binding domains"/>
    <property type="match status" value="1"/>
</dbReference>
<dbReference type="Pfam" id="PF06114">
    <property type="entry name" value="Peptidase_M78"/>
    <property type="match status" value="1"/>
</dbReference>
<comment type="caution">
    <text evidence="4">The sequence shown here is derived from an EMBL/GenBank/DDBJ whole genome shotgun (WGS) entry which is preliminary data.</text>
</comment>
<dbReference type="PANTHER" id="PTHR43236:SF1">
    <property type="entry name" value="BLL7220 PROTEIN"/>
    <property type="match status" value="1"/>
</dbReference>
<evidence type="ECO:0000259" key="3">
    <source>
        <dbReference type="PROSITE" id="PS50943"/>
    </source>
</evidence>
<dbReference type="Gene3D" id="1.10.260.40">
    <property type="entry name" value="lambda repressor-like DNA-binding domains"/>
    <property type="match status" value="1"/>
</dbReference>
<dbReference type="Proteomes" id="UP000236173">
    <property type="component" value="Unassembled WGS sequence"/>
</dbReference>
<dbReference type="Gene3D" id="1.10.10.2910">
    <property type="match status" value="1"/>
</dbReference>
<dbReference type="InterPro" id="IPR052345">
    <property type="entry name" value="Rad_response_metalloprotease"/>
</dbReference>
<comment type="similarity">
    <text evidence="1">Belongs to the short-chain fatty acyl-CoA assimilation regulator (ScfR) family.</text>
</comment>
<organism evidence="4 5">
    <name type="scientific">Candidatus Fervidibacter japonicus</name>
    <dbReference type="NCBI Taxonomy" id="2035412"/>
    <lineage>
        <taxon>Bacteria</taxon>
        <taxon>Candidatus Fervidibacterota</taxon>
        <taxon>Candidatus Fervidibacter</taxon>
    </lineage>
</organism>
<accession>A0A2H5XC28</accession>
<dbReference type="InterPro" id="IPR010982">
    <property type="entry name" value="Lambda_DNA-bd_dom_sf"/>
</dbReference>
<sequence length="379" mass="43565">MDILKFIGRRLREARELFGLTQEEAAKRLGITREYLSLLEAGKRRLPMRLLAKAAELYGRPESWFYGIGDPVGSLQMLLRKTEEASLSEETKRQLVKFAHLCEEIANLRKLLNHPVPELPTYPVTKERLEEQARQAARAERERLGLDDDPAPNLADILETHGIPVIRLPMTYEVSGAMAYDAEMGGFILVNAQKPPTHQLWTVAHEYGHLLKDRQQGFNLPEMVRETDGEGDAKRVWIEVFANRFATHFLMPEETVRRLVESVGSKPLTAWRLIELRRTFGVSYAALLYRLKELDYLTEREFEKWRQEKLMTLEQFIFGEPKTSTREEFRTSKVLWELTVEAAMKGEITLSYAAEVLGITPMEVQDILYELEGATVEGA</sequence>
<protein>
    <recommendedName>
        <fullName evidence="3">HTH cro/C1-type domain-containing protein</fullName>
    </recommendedName>
</protein>
<dbReference type="PANTHER" id="PTHR43236">
    <property type="entry name" value="ANTITOXIN HIGA1"/>
    <property type="match status" value="1"/>
</dbReference>
<evidence type="ECO:0000313" key="4">
    <source>
        <dbReference type="EMBL" id="GBC98736.1"/>
    </source>
</evidence>
<keyword evidence="2" id="KW-0175">Coiled coil</keyword>
<dbReference type="GO" id="GO:0003677">
    <property type="term" value="F:DNA binding"/>
    <property type="evidence" value="ECO:0007669"/>
    <property type="project" value="InterPro"/>
</dbReference>
<evidence type="ECO:0000256" key="2">
    <source>
        <dbReference type="SAM" id="Coils"/>
    </source>
</evidence>
<evidence type="ECO:0000256" key="1">
    <source>
        <dbReference type="ARBA" id="ARBA00007227"/>
    </source>
</evidence>
<dbReference type="Pfam" id="PF01381">
    <property type="entry name" value="HTH_3"/>
    <property type="match status" value="1"/>
</dbReference>
<dbReference type="SMART" id="SM00530">
    <property type="entry name" value="HTH_XRE"/>
    <property type="match status" value="1"/>
</dbReference>
<name>A0A2H5XC28_9BACT</name>
<feature type="domain" description="HTH cro/C1-type" evidence="3">
    <location>
        <begin position="11"/>
        <end position="65"/>
    </location>
</feature>
<dbReference type="InterPro" id="IPR010359">
    <property type="entry name" value="IrrE_HExxH"/>
</dbReference>
<dbReference type="PROSITE" id="PS50943">
    <property type="entry name" value="HTH_CROC1"/>
    <property type="match status" value="1"/>
</dbReference>